<dbReference type="Proteomes" id="UP000008021">
    <property type="component" value="Chromosome 12"/>
</dbReference>
<dbReference type="Gramene" id="OMERI12G08350.1">
    <property type="protein sequence ID" value="OMERI12G08350.1"/>
    <property type="gene ID" value="OMERI12G08350"/>
</dbReference>
<protein>
    <submittedName>
        <fullName evidence="2">Uncharacterized protein</fullName>
    </submittedName>
</protein>
<feature type="compositionally biased region" description="Low complexity" evidence="1">
    <location>
        <begin position="18"/>
        <end position="29"/>
    </location>
</feature>
<organism evidence="2">
    <name type="scientific">Oryza meridionalis</name>
    <dbReference type="NCBI Taxonomy" id="40149"/>
    <lineage>
        <taxon>Eukaryota</taxon>
        <taxon>Viridiplantae</taxon>
        <taxon>Streptophyta</taxon>
        <taxon>Embryophyta</taxon>
        <taxon>Tracheophyta</taxon>
        <taxon>Spermatophyta</taxon>
        <taxon>Magnoliopsida</taxon>
        <taxon>Liliopsida</taxon>
        <taxon>Poales</taxon>
        <taxon>Poaceae</taxon>
        <taxon>BOP clade</taxon>
        <taxon>Oryzoideae</taxon>
        <taxon>Oryzeae</taxon>
        <taxon>Oryzinae</taxon>
        <taxon>Oryza</taxon>
    </lineage>
</organism>
<keyword evidence="3" id="KW-1185">Reference proteome</keyword>
<feature type="compositionally biased region" description="Basic and acidic residues" evidence="1">
    <location>
        <begin position="58"/>
        <end position="84"/>
    </location>
</feature>
<accession>A0A0E0FC39</accession>
<dbReference type="EnsemblPlants" id="OMERI12G08350.1">
    <property type="protein sequence ID" value="OMERI12G08350.1"/>
    <property type="gene ID" value="OMERI12G08350"/>
</dbReference>
<dbReference type="HOGENOM" id="CLU_2531257_0_0_1"/>
<sequence length="84" mass="9073">MGGKPASSRLQPLPDCRLPPSSSSELPSPNQIRDIRTSSGGEAKLEEGNDMAYLEIGGWERPHGDGQSERRPRRAGESKDGDRG</sequence>
<evidence type="ECO:0000256" key="1">
    <source>
        <dbReference type="SAM" id="MobiDB-lite"/>
    </source>
</evidence>
<evidence type="ECO:0000313" key="2">
    <source>
        <dbReference type="EnsemblPlants" id="OMERI12G08350.1"/>
    </source>
</evidence>
<reference evidence="2" key="1">
    <citation type="submission" date="2015-04" db="UniProtKB">
        <authorList>
            <consortium name="EnsemblPlants"/>
        </authorList>
    </citation>
    <scope>IDENTIFICATION</scope>
</reference>
<feature type="region of interest" description="Disordered" evidence="1">
    <location>
        <begin position="1"/>
        <end position="84"/>
    </location>
</feature>
<evidence type="ECO:0000313" key="3">
    <source>
        <dbReference type="Proteomes" id="UP000008021"/>
    </source>
</evidence>
<dbReference type="AlphaFoldDB" id="A0A0E0FC39"/>
<name>A0A0E0FC39_9ORYZ</name>
<reference evidence="2" key="2">
    <citation type="submission" date="2018-05" db="EMBL/GenBank/DDBJ databases">
        <title>OmerRS3 (Oryza meridionalis Reference Sequence Version 3).</title>
        <authorList>
            <person name="Zhang J."/>
            <person name="Kudrna D."/>
            <person name="Lee S."/>
            <person name="Talag J."/>
            <person name="Welchert J."/>
            <person name="Wing R.A."/>
        </authorList>
    </citation>
    <scope>NUCLEOTIDE SEQUENCE [LARGE SCALE GENOMIC DNA]</scope>
    <source>
        <strain evidence="2">cv. OR44</strain>
    </source>
</reference>
<proteinExistence type="predicted"/>